<feature type="region of interest" description="Disordered" evidence="1">
    <location>
        <begin position="285"/>
        <end position="311"/>
    </location>
</feature>
<feature type="region of interest" description="Disordered" evidence="1">
    <location>
        <begin position="213"/>
        <end position="250"/>
    </location>
</feature>
<dbReference type="Proteomes" id="UP000001861">
    <property type="component" value="Unassembled WGS sequence"/>
</dbReference>
<proteinExistence type="predicted"/>
<dbReference type="AlphaFoldDB" id="A8PJ30"/>
<sequence length="465" mass="52836">MGYPAKKGDFIMFWNTSLTQLRVADPTVIDPQWHADGLRTSPLCLATGASITLDISILPRTCWALRLLIFTSNHNLPTGTNDDMVLDNPIDTSAAQAWDQLGNFYWKTNAYPYIPGVISPPFAPFRKARALLLDTAQDLYRTGTPSVDRVCILSDRVHLIRNDSTKIKHHHINQFVKLKHYLSYESMVTNGQQSLRPQEASRPINVLIIAHPKDSDGMIKGPPPPVTGLDDLETDPRPELEMGDEPVDKDYTLDPTMMQLEAEMLSVDTALENVERMIRLLEPSRPVDDVAEGSSQPRQTRAKEAVRERNERELTELVGRRTRLQIQRESIRERIRVYTRRTYKPTLDVNKGKTADILRARNDALPVAVDQHGSRLPSRVNSEPTLPGQRRFSQAPRESTPFDPGKFDSDDEAEGDDEKTPQQKYDDYMTKVGEVKPNMPFGFSAKVSTRLWFYNIRRAIGLVYR</sequence>
<keyword evidence="3" id="KW-1185">Reference proteome</keyword>
<dbReference type="RefSeq" id="XP_001841657.1">
    <property type="nucleotide sequence ID" value="XM_001841605.1"/>
</dbReference>
<name>A8PJ30_COPC7</name>
<evidence type="ECO:0000313" key="3">
    <source>
        <dbReference type="Proteomes" id="UP000001861"/>
    </source>
</evidence>
<gene>
    <name evidence="2" type="ORF">CC1G_13508</name>
</gene>
<dbReference type="GeneID" id="6018364"/>
<organism evidence="2 3">
    <name type="scientific">Coprinopsis cinerea (strain Okayama-7 / 130 / ATCC MYA-4618 / FGSC 9003)</name>
    <name type="common">Inky cap fungus</name>
    <name type="synonym">Hormographiella aspergillata</name>
    <dbReference type="NCBI Taxonomy" id="240176"/>
    <lineage>
        <taxon>Eukaryota</taxon>
        <taxon>Fungi</taxon>
        <taxon>Dikarya</taxon>
        <taxon>Basidiomycota</taxon>
        <taxon>Agaricomycotina</taxon>
        <taxon>Agaricomycetes</taxon>
        <taxon>Agaricomycetidae</taxon>
        <taxon>Agaricales</taxon>
        <taxon>Agaricineae</taxon>
        <taxon>Psathyrellaceae</taxon>
        <taxon>Coprinopsis</taxon>
    </lineage>
</organism>
<dbReference type="InParanoid" id="A8PJ30"/>
<evidence type="ECO:0000313" key="2">
    <source>
        <dbReference type="EMBL" id="EAU80159.1"/>
    </source>
</evidence>
<dbReference type="KEGG" id="cci:CC1G_13508"/>
<evidence type="ECO:0000256" key="1">
    <source>
        <dbReference type="SAM" id="MobiDB-lite"/>
    </source>
</evidence>
<dbReference type="VEuPathDB" id="FungiDB:CC1G_13508"/>
<dbReference type="OMA" id="RPELEMG"/>
<reference evidence="2 3" key="1">
    <citation type="journal article" date="2010" name="Proc. Natl. Acad. Sci. U.S.A.">
        <title>Insights into evolution of multicellular fungi from the assembled chromosomes of the mushroom Coprinopsis cinerea (Coprinus cinereus).</title>
        <authorList>
            <person name="Stajich J.E."/>
            <person name="Wilke S.K."/>
            <person name="Ahren D."/>
            <person name="Au C.H."/>
            <person name="Birren B.W."/>
            <person name="Borodovsky M."/>
            <person name="Burns C."/>
            <person name="Canback B."/>
            <person name="Casselton L.A."/>
            <person name="Cheng C.K."/>
            <person name="Deng J."/>
            <person name="Dietrich F.S."/>
            <person name="Fargo D.C."/>
            <person name="Farman M.L."/>
            <person name="Gathman A.C."/>
            <person name="Goldberg J."/>
            <person name="Guigo R."/>
            <person name="Hoegger P.J."/>
            <person name="Hooker J.B."/>
            <person name="Huggins A."/>
            <person name="James T.Y."/>
            <person name="Kamada T."/>
            <person name="Kilaru S."/>
            <person name="Kodira C."/>
            <person name="Kues U."/>
            <person name="Kupfer D."/>
            <person name="Kwan H.S."/>
            <person name="Lomsadze A."/>
            <person name="Li W."/>
            <person name="Lilly W.W."/>
            <person name="Ma L.J."/>
            <person name="Mackey A.J."/>
            <person name="Manning G."/>
            <person name="Martin F."/>
            <person name="Muraguchi H."/>
            <person name="Natvig D.O."/>
            <person name="Palmerini H."/>
            <person name="Ramesh M.A."/>
            <person name="Rehmeyer C.J."/>
            <person name="Roe B.A."/>
            <person name="Shenoy N."/>
            <person name="Stanke M."/>
            <person name="Ter-Hovhannisyan V."/>
            <person name="Tunlid A."/>
            <person name="Velagapudi R."/>
            <person name="Vision T.J."/>
            <person name="Zeng Q."/>
            <person name="Zolan M.E."/>
            <person name="Pukkila P.J."/>
        </authorList>
    </citation>
    <scope>NUCLEOTIDE SEQUENCE [LARGE SCALE GENOMIC DNA]</scope>
    <source>
        <strain evidence="3">Okayama-7 / 130 / ATCC MYA-4618 / FGSC 9003</strain>
    </source>
</reference>
<dbReference type="EMBL" id="AACS02000064">
    <property type="protein sequence ID" value="EAU80159.1"/>
    <property type="molecule type" value="Genomic_DNA"/>
</dbReference>
<feature type="compositionally biased region" description="Basic and acidic residues" evidence="1">
    <location>
        <begin position="234"/>
        <end position="250"/>
    </location>
</feature>
<feature type="region of interest" description="Disordered" evidence="1">
    <location>
        <begin position="368"/>
        <end position="425"/>
    </location>
</feature>
<protein>
    <submittedName>
        <fullName evidence="2">Uncharacterized protein</fullName>
    </submittedName>
</protein>
<accession>A8PJ30</accession>
<comment type="caution">
    <text evidence="2">The sequence shown here is derived from an EMBL/GenBank/DDBJ whole genome shotgun (WGS) entry which is preliminary data.</text>
</comment>
<feature type="compositionally biased region" description="Basic and acidic residues" evidence="1">
    <location>
        <begin position="301"/>
        <end position="311"/>
    </location>
</feature>